<accession>A0A4Q4TKT9</accession>
<proteinExistence type="predicted"/>
<keyword evidence="2" id="KW-1185">Reference proteome</keyword>
<dbReference type="AlphaFoldDB" id="A0A4Q4TKT9"/>
<name>A0A4Q4TKT9_9PEZI</name>
<comment type="caution">
    <text evidence="1">The sequence shown here is derived from an EMBL/GenBank/DDBJ whole genome shotgun (WGS) entry which is preliminary data.</text>
</comment>
<gene>
    <name evidence="1" type="ORF">DL764_002781</name>
</gene>
<evidence type="ECO:0000313" key="1">
    <source>
        <dbReference type="EMBL" id="RYP07022.1"/>
    </source>
</evidence>
<dbReference type="EMBL" id="QJNU01000109">
    <property type="protein sequence ID" value="RYP07022.1"/>
    <property type="molecule type" value="Genomic_DNA"/>
</dbReference>
<reference evidence="1 2" key="1">
    <citation type="submission" date="2018-06" db="EMBL/GenBank/DDBJ databases">
        <title>Complete Genomes of Monosporascus.</title>
        <authorList>
            <person name="Robinson A.J."/>
            <person name="Natvig D.O."/>
        </authorList>
    </citation>
    <scope>NUCLEOTIDE SEQUENCE [LARGE SCALE GENOMIC DNA]</scope>
    <source>
        <strain evidence="1 2">CBS 110550</strain>
    </source>
</reference>
<dbReference type="Proteomes" id="UP000293360">
    <property type="component" value="Unassembled WGS sequence"/>
</dbReference>
<organism evidence="1 2">
    <name type="scientific">Monosporascus ibericus</name>
    <dbReference type="NCBI Taxonomy" id="155417"/>
    <lineage>
        <taxon>Eukaryota</taxon>
        <taxon>Fungi</taxon>
        <taxon>Dikarya</taxon>
        <taxon>Ascomycota</taxon>
        <taxon>Pezizomycotina</taxon>
        <taxon>Sordariomycetes</taxon>
        <taxon>Xylariomycetidae</taxon>
        <taxon>Xylariales</taxon>
        <taxon>Xylariales incertae sedis</taxon>
        <taxon>Monosporascus</taxon>
    </lineage>
</organism>
<evidence type="ECO:0000313" key="2">
    <source>
        <dbReference type="Proteomes" id="UP000293360"/>
    </source>
</evidence>
<sequence length="113" mass="12449">MSCAADAEHDEYARLLAEVHEHFTTKHRFKGGSGSGAYGAAIAYTETLIEGAGRGRKRERERERGRRLAHPESHILGRVSVLRRGEETQDGRAPSTLAHQDIALNNTDVGLWG</sequence>
<protein>
    <submittedName>
        <fullName evidence="1">Uncharacterized protein</fullName>
    </submittedName>
</protein>